<keyword evidence="4" id="KW-1185">Reference proteome</keyword>
<sequence length="282" mass="31085">MMTSTKPLIFYDISSPLAPRSYAPNPSKARMALGFKRAAFTTTWVDIININSVRQGLNCPATRKLDDGSDYYTLPMLQDPASGKVVGDSFDIANYLEDKFPPSDGNSESLFPSTTTGTGLDYESPAKDTAFYAPITTNEGSKNAAYARFNLHVDATFSAHIMPWAVSLPFNPDTAEATKALMAKRAHLNSWDDLHVEGEARKSLIAKFKDATGSLAQYFGVHTEGPFLEGKQANYADLIVGGWVNMLSVVMPEDEWKDFKTWHGGVFGALHEALQKQYFPFD</sequence>
<dbReference type="Proteomes" id="UP001152607">
    <property type="component" value="Unassembled WGS sequence"/>
</dbReference>
<evidence type="ECO:0000259" key="1">
    <source>
        <dbReference type="Pfam" id="PF13409"/>
    </source>
</evidence>
<dbReference type="InterPro" id="IPR054416">
    <property type="entry name" value="GST_UstS-like_C"/>
</dbReference>
<feature type="domain" description="GST N-terminal" evidence="1">
    <location>
        <begin position="24"/>
        <end position="98"/>
    </location>
</feature>
<dbReference type="InterPro" id="IPR036249">
    <property type="entry name" value="Thioredoxin-like_sf"/>
</dbReference>
<dbReference type="EMBL" id="CAOQHR010000011">
    <property type="protein sequence ID" value="CAI6340797.1"/>
    <property type="molecule type" value="Genomic_DNA"/>
</dbReference>
<dbReference type="Gene3D" id="3.40.30.10">
    <property type="entry name" value="Glutaredoxin"/>
    <property type="match status" value="1"/>
</dbReference>
<dbReference type="InterPro" id="IPR004045">
    <property type="entry name" value="Glutathione_S-Trfase_N"/>
</dbReference>
<dbReference type="SUPFAM" id="SSF47616">
    <property type="entry name" value="GST C-terminal domain-like"/>
    <property type="match status" value="1"/>
</dbReference>
<reference evidence="3" key="1">
    <citation type="submission" date="2023-01" db="EMBL/GenBank/DDBJ databases">
        <authorList>
            <person name="Van Ghelder C."/>
            <person name="Rancurel C."/>
        </authorList>
    </citation>
    <scope>NUCLEOTIDE SEQUENCE</scope>
    <source>
        <strain evidence="3">CNCM I-4278</strain>
    </source>
</reference>
<comment type="caution">
    <text evidence="3">The sequence shown here is derived from an EMBL/GenBank/DDBJ whole genome shotgun (WGS) entry which is preliminary data.</text>
</comment>
<dbReference type="Pfam" id="PF22041">
    <property type="entry name" value="GST_C_7"/>
    <property type="match status" value="1"/>
</dbReference>
<name>A0A9W4UTD1_9PLEO</name>
<dbReference type="SUPFAM" id="SSF52833">
    <property type="entry name" value="Thioredoxin-like"/>
    <property type="match status" value="1"/>
</dbReference>
<protein>
    <recommendedName>
        <fullName evidence="5">GST N-terminal domain-containing protein</fullName>
    </recommendedName>
</protein>
<organism evidence="3 4">
    <name type="scientific">Periconia digitata</name>
    <dbReference type="NCBI Taxonomy" id="1303443"/>
    <lineage>
        <taxon>Eukaryota</taxon>
        <taxon>Fungi</taxon>
        <taxon>Dikarya</taxon>
        <taxon>Ascomycota</taxon>
        <taxon>Pezizomycotina</taxon>
        <taxon>Dothideomycetes</taxon>
        <taxon>Pleosporomycetidae</taxon>
        <taxon>Pleosporales</taxon>
        <taxon>Massarineae</taxon>
        <taxon>Periconiaceae</taxon>
        <taxon>Periconia</taxon>
    </lineage>
</organism>
<evidence type="ECO:0008006" key="5">
    <source>
        <dbReference type="Google" id="ProtNLM"/>
    </source>
</evidence>
<accession>A0A9W4UTD1</accession>
<evidence type="ECO:0000259" key="2">
    <source>
        <dbReference type="Pfam" id="PF22041"/>
    </source>
</evidence>
<dbReference type="AlphaFoldDB" id="A0A9W4UTD1"/>
<feature type="domain" description="Glutathione S-transferase UstS-like C-terminal" evidence="2">
    <location>
        <begin position="192"/>
        <end position="276"/>
    </location>
</feature>
<dbReference type="Gene3D" id="1.20.1050.10">
    <property type="match status" value="1"/>
</dbReference>
<evidence type="ECO:0000313" key="4">
    <source>
        <dbReference type="Proteomes" id="UP001152607"/>
    </source>
</evidence>
<evidence type="ECO:0000313" key="3">
    <source>
        <dbReference type="EMBL" id="CAI6340797.1"/>
    </source>
</evidence>
<proteinExistence type="predicted"/>
<dbReference type="OrthoDB" id="4951845at2759"/>
<gene>
    <name evidence="3" type="ORF">PDIGIT_LOCUS13982</name>
</gene>
<dbReference type="InterPro" id="IPR036282">
    <property type="entry name" value="Glutathione-S-Trfase_C_sf"/>
</dbReference>
<dbReference type="Pfam" id="PF13409">
    <property type="entry name" value="GST_N_2"/>
    <property type="match status" value="1"/>
</dbReference>